<gene>
    <name evidence="1" type="ORF">GCM10009682_49780</name>
</gene>
<proteinExistence type="predicted"/>
<protein>
    <recommendedName>
        <fullName evidence="3">Flagellar FliJ protein</fullName>
    </recommendedName>
</protein>
<evidence type="ECO:0008006" key="3">
    <source>
        <dbReference type="Google" id="ProtNLM"/>
    </source>
</evidence>
<evidence type="ECO:0000313" key="1">
    <source>
        <dbReference type="EMBL" id="GAA1823552.1"/>
    </source>
</evidence>
<dbReference type="InterPro" id="IPR053716">
    <property type="entry name" value="Flag_assembly_chemotaxis_eff"/>
</dbReference>
<sequence>MTQKFRLSSVLRARRAAEDVAKGAVLQARAAVHEADEEIARREQALDESSAPEGGNAWAVAASLAARQSLAASLAAARQVRQSSEELAARRTDELADAAKARWTVEKLAERHEAMVREQELNAEQRVVDELSMTAHQRRGATGVTA</sequence>
<organism evidence="1 2">
    <name type="scientific">Luedemannella flava</name>
    <dbReference type="NCBI Taxonomy" id="349316"/>
    <lineage>
        <taxon>Bacteria</taxon>
        <taxon>Bacillati</taxon>
        <taxon>Actinomycetota</taxon>
        <taxon>Actinomycetes</taxon>
        <taxon>Micromonosporales</taxon>
        <taxon>Micromonosporaceae</taxon>
        <taxon>Luedemannella</taxon>
    </lineage>
</organism>
<name>A0ABP4YM38_9ACTN</name>
<dbReference type="Proteomes" id="UP001500218">
    <property type="component" value="Unassembled WGS sequence"/>
</dbReference>
<accession>A0ABP4YM38</accession>
<reference evidence="2" key="1">
    <citation type="journal article" date="2019" name="Int. J. Syst. Evol. Microbiol.">
        <title>The Global Catalogue of Microorganisms (GCM) 10K type strain sequencing project: providing services to taxonomists for standard genome sequencing and annotation.</title>
        <authorList>
            <consortium name="The Broad Institute Genomics Platform"/>
            <consortium name="The Broad Institute Genome Sequencing Center for Infectious Disease"/>
            <person name="Wu L."/>
            <person name="Ma J."/>
        </authorList>
    </citation>
    <scope>NUCLEOTIDE SEQUENCE [LARGE SCALE GENOMIC DNA]</scope>
    <source>
        <strain evidence="2">JCM 13250</strain>
    </source>
</reference>
<evidence type="ECO:0000313" key="2">
    <source>
        <dbReference type="Proteomes" id="UP001500218"/>
    </source>
</evidence>
<dbReference type="Gene3D" id="1.10.287.1700">
    <property type="match status" value="1"/>
</dbReference>
<dbReference type="RefSeq" id="WP_344137168.1">
    <property type="nucleotide sequence ID" value="NZ_BAAALT010000204.1"/>
</dbReference>
<dbReference type="EMBL" id="BAAALT010000204">
    <property type="protein sequence ID" value="GAA1823552.1"/>
    <property type="molecule type" value="Genomic_DNA"/>
</dbReference>
<keyword evidence="2" id="KW-1185">Reference proteome</keyword>
<comment type="caution">
    <text evidence="1">The sequence shown here is derived from an EMBL/GenBank/DDBJ whole genome shotgun (WGS) entry which is preliminary data.</text>
</comment>